<dbReference type="GO" id="GO:0003950">
    <property type="term" value="F:NAD+ poly-ADP-ribosyltransferase activity"/>
    <property type="evidence" value="ECO:0007669"/>
    <property type="project" value="InterPro"/>
</dbReference>
<comment type="caution">
    <text evidence="4">The sequence shown here is derived from an EMBL/GenBank/DDBJ whole genome shotgun (WGS) entry which is preliminary data.</text>
</comment>
<dbReference type="PANTHER" id="PTHR45740:SF2">
    <property type="entry name" value="POLY [ADP-RIBOSE] POLYMERASE"/>
    <property type="match status" value="1"/>
</dbReference>
<dbReference type="EMBL" id="CAJNDS010002812">
    <property type="protein sequence ID" value="CAE7606861.1"/>
    <property type="molecule type" value="Genomic_DNA"/>
</dbReference>
<evidence type="ECO:0000259" key="3">
    <source>
        <dbReference type="Pfam" id="PF00644"/>
    </source>
</evidence>
<keyword evidence="2" id="KW-0472">Membrane</keyword>
<organism evidence="4 5">
    <name type="scientific">Symbiodinium natans</name>
    <dbReference type="NCBI Taxonomy" id="878477"/>
    <lineage>
        <taxon>Eukaryota</taxon>
        <taxon>Sar</taxon>
        <taxon>Alveolata</taxon>
        <taxon>Dinophyceae</taxon>
        <taxon>Suessiales</taxon>
        <taxon>Symbiodiniaceae</taxon>
        <taxon>Symbiodinium</taxon>
    </lineage>
</organism>
<dbReference type="Pfam" id="PF00644">
    <property type="entry name" value="PARP"/>
    <property type="match status" value="1"/>
</dbReference>
<dbReference type="OrthoDB" id="411019at2759"/>
<protein>
    <recommendedName>
        <fullName evidence="3">PARP catalytic domain-containing protein</fullName>
    </recommendedName>
</protein>
<dbReference type="InterPro" id="IPR051712">
    <property type="entry name" value="ARTD-AVP"/>
</dbReference>
<evidence type="ECO:0000256" key="2">
    <source>
        <dbReference type="SAM" id="Phobius"/>
    </source>
</evidence>
<keyword evidence="2" id="KW-1133">Transmembrane helix</keyword>
<reference evidence="4" key="1">
    <citation type="submission" date="2021-02" db="EMBL/GenBank/DDBJ databases">
        <authorList>
            <person name="Dougan E. K."/>
            <person name="Rhodes N."/>
            <person name="Thang M."/>
            <person name="Chan C."/>
        </authorList>
    </citation>
    <scope>NUCLEOTIDE SEQUENCE</scope>
</reference>
<feature type="transmembrane region" description="Helical" evidence="2">
    <location>
        <begin position="138"/>
        <end position="160"/>
    </location>
</feature>
<dbReference type="AlphaFoldDB" id="A0A812UYI3"/>
<dbReference type="SUPFAM" id="SSF56399">
    <property type="entry name" value="ADP-ribosylation"/>
    <property type="match status" value="1"/>
</dbReference>
<evidence type="ECO:0000256" key="1">
    <source>
        <dbReference type="SAM" id="MobiDB-lite"/>
    </source>
</evidence>
<name>A0A812UYI3_9DINO</name>
<dbReference type="InterPro" id="IPR012317">
    <property type="entry name" value="Poly(ADP-ribose)pol_cat_dom"/>
</dbReference>
<feature type="compositionally biased region" description="Pro residues" evidence="1">
    <location>
        <begin position="195"/>
        <end position="204"/>
    </location>
</feature>
<dbReference type="Proteomes" id="UP000604046">
    <property type="component" value="Unassembled WGS sequence"/>
</dbReference>
<proteinExistence type="predicted"/>
<sequence length="498" mass="54752">MQVHLGPFRSTLKLFRTAEFQAERAIAVFQATELAFVEQHLMGDSLNFSFLGAWLSNSSAPEAPAIHTLDAVALQEGPGVVRIRTQLRVCPDCYLHLLSKVEMKGRRLVEEHYSADYIAVQVLPPQDSEVIGDAQTPFIPILVIVVGFFLCILGFGFCVLRRKRKRPFSYMEILPAFRLGRSDLEAAGAAAGSHPAPPAAPLPPGGVAQTASTASLQLEVHQEIRASMQELLDMAPPDQLGKGRDATARAGYNRLRLQDVWRISCGLHETSFANERSKIQMAPACLGALGGRFPMVEVELDAAMKNLKDMIGTDPAINETILLHGTNAKTLQMILHEGQPDLFLDPRFTRVDMFGRGVYFAENVCKTDQYATPGLAPQQDHKLTKLLYSKFGKAASSKEIHFVFVCRVILGLAAFTQEAKPCPAMAGKEETSLAKTGTNLLEQPYAQLVTVPNTDPPFRYHSLVAETGGAIARFREFVVFEKNAVLPIFLVAYTREAE</sequence>
<accession>A0A812UYI3</accession>
<dbReference type="PANTHER" id="PTHR45740">
    <property type="entry name" value="POLY [ADP-RIBOSE] POLYMERASE"/>
    <property type="match status" value="1"/>
</dbReference>
<feature type="domain" description="PARP catalytic" evidence="3">
    <location>
        <begin position="253"/>
        <end position="493"/>
    </location>
</feature>
<keyword evidence="5" id="KW-1185">Reference proteome</keyword>
<evidence type="ECO:0000313" key="4">
    <source>
        <dbReference type="EMBL" id="CAE7606861.1"/>
    </source>
</evidence>
<gene>
    <name evidence="4" type="ORF">SNAT2548_LOCUS34511</name>
</gene>
<evidence type="ECO:0000313" key="5">
    <source>
        <dbReference type="Proteomes" id="UP000604046"/>
    </source>
</evidence>
<keyword evidence="2" id="KW-0812">Transmembrane</keyword>
<dbReference type="GO" id="GO:1990404">
    <property type="term" value="F:NAD+-protein mono-ADP-ribosyltransferase activity"/>
    <property type="evidence" value="ECO:0007669"/>
    <property type="project" value="TreeGrafter"/>
</dbReference>
<feature type="region of interest" description="Disordered" evidence="1">
    <location>
        <begin position="188"/>
        <end position="208"/>
    </location>
</feature>
<dbReference type="GO" id="GO:0005634">
    <property type="term" value="C:nucleus"/>
    <property type="evidence" value="ECO:0007669"/>
    <property type="project" value="TreeGrafter"/>
</dbReference>
<dbReference type="Gene3D" id="3.90.228.10">
    <property type="match status" value="1"/>
</dbReference>